<keyword evidence="2" id="KW-1185">Reference proteome</keyword>
<protein>
    <submittedName>
        <fullName evidence="1">Uncharacterized protein</fullName>
    </submittedName>
</protein>
<comment type="caution">
    <text evidence="1">The sequence shown here is derived from an EMBL/GenBank/DDBJ whole genome shotgun (WGS) entry which is preliminary data.</text>
</comment>
<reference evidence="1" key="1">
    <citation type="submission" date="2020-05" db="EMBL/GenBank/DDBJ databases">
        <title>Large-scale comparative analyses of tick genomes elucidate their genetic diversity and vector capacities.</title>
        <authorList>
            <person name="Jia N."/>
            <person name="Wang J."/>
            <person name="Shi W."/>
            <person name="Du L."/>
            <person name="Sun Y."/>
            <person name="Zhan W."/>
            <person name="Jiang J."/>
            <person name="Wang Q."/>
            <person name="Zhang B."/>
            <person name="Ji P."/>
            <person name="Sakyi L.B."/>
            <person name="Cui X."/>
            <person name="Yuan T."/>
            <person name="Jiang B."/>
            <person name="Yang W."/>
            <person name="Lam T.T.-Y."/>
            <person name="Chang Q."/>
            <person name="Ding S."/>
            <person name="Wang X."/>
            <person name="Zhu J."/>
            <person name="Ruan X."/>
            <person name="Zhao L."/>
            <person name="Wei J."/>
            <person name="Que T."/>
            <person name="Du C."/>
            <person name="Cheng J."/>
            <person name="Dai P."/>
            <person name="Han X."/>
            <person name="Huang E."/>
            <person name="Gao Y."/>
            <person name="Liu J."/>
            <person name="Shao H."/>
            <person name="Ye R."/>
            <person name="Li L."/>
            <person name="Wei W."/>
            <person name="Wang X."/>
            <person name="Wang C."/>
            <person name="Yang T."/>
            <person name="Huo Q."/>
            <person name="Li W."/>
            <person name="Guo W."/>
            <person name="Chen H."/>
            <person name="Zhou L."/>
            <person name="Ni X."/>
            <person name="Tian J."/>
            <person name="Zhou Y."/>
            <person name="Sheng Y."/>
            <person name="Liu T."/>
            <person name="Pan Y."/>
            <person name="Xia L."/>
            <person name="Li J."/>
            <person name="Zhao F."/>
            <person name="Cao W."/>
        </authorList>
    </citation>
    <scope>NUCLEOTIDE SEQUENCE</scope>
    <source>
        <strain evidence="1">Hyas-2018</strain>
    </source>
</reference>
<gene>
    <name evidence="1" type="ORF">HPB50_008097</name>
</gene>
<sequence>MAMSPGYFTTDVMDRSGHLTIATWTILDLAGSPVGWASRLPWELQPRPAIGDPPATAPEPFRGRLLTEQYPSEPMATYTPEEARLLCPTCGVPEIHRRQHQNGALHQTRLAAAASHWRSSLQVSASPTAIEAAVAVTRTLRPKLLRDESPRNETPPPEETTQLLDLDMDT</sequence>
<organism evidence="1 2">
    <name type="scientific">Hyalomma asiaticum</name>
    <name type="common">Tick</name>
    <dbReference type="NCBI Taxonomy" id="266040"/>
    <lineage>
        <taxon>Eukaryota</taxon>
        <taxon>Metazoa</taxon>
        <taxon>Ecdysozoa</taxon>
        <taxon>Arthropoda</taxon>
        <taxon>Chelicerata</taxon>
        <taxon>Arachnida</taxon>
        <taxon>Acari</taxon>
        <taxon>Parasitiformes</taxon>
        <taxon>Ixodida</taxon>
        <taxon>Ixodoidea</taxon>
        <taxon>Ixodidae</taxon>
        <taxon>Hyalomminae</taxon>
        <taxon>Hyalomma</taxon>
    </lineage>
</organism>
<evidence type="ECO:0000313" key="2">
    <source>
        <dbReference type="Proteomes" id="UP000821845"/>
    </source>
</evidence>
<evidence type="ECO:0000313" key="1">
    <source>
        <dbReference type="EMBL" id="KAH6930026.1"/>
    </source>
</evidence>
<dbReference type="Proteomes" id="UP000821845">
    <property type="component" value="Chromosome 5"/>
</dbReference>
<name>A0ACB7S7K7_HYAAI</name>
<dbReference type="EMBL" id="CM023485">
    <property type="protein sequence ID" value="KAH6930026.1"/>
    <property type="molecule type" value="Genomic_DNA"/>
</dbReference>
<accession>A0ACB7S7K7</accession>
<proteinExistence type="predicted"/>